<organism evidence="1 2">
    <name type="scientific">Perca flavescens</name>
    <name type="common">American yellow perch</name>
    <name type="synonym">Morone flavescens</name>
    <dbReference type="NCBI Taxonomy" id="8167"/>
    <lineage>
        <taxon>Eukaryota</taxon>
        <taxon>Metazoa</taxon>
        <taxon>Chordata</taxon>
        <taxon>Craniata</taxon>
        <taxon>Vertebrata</taxon>
        <taxon>Euteleostomi</taxon>
        <taxon>Actinopterygii</taxon>
        <taxon>Neopterygii</taxon>
        <taxon>Teleostei</taxon>
        <taxon>Neoteleostei</taxon>
        <taxon>Acanthomorphata</taxon>
        <taxon>Eupercaria</taxon>
        <taxon>Perciformes</taxon>
        <taxon>Percoidei</taxon>
        <taxon>Percidae</taxon>
        <taxon>Percinae</taxon>
        <taxon>Perca</taxon>
    </lineage>
</organism>
<dbReference type="EMBL" id="SCKG01000008">
    <property type="protein sequence ID" value="TDH09208.1"/>
    <property type="molecule type" value="Genomic_DNA"/>
</dbReference>
<gene>
    <name evidence="1" type="ORF">EPR50_G00084210</name>
</gene>
<dbReference type="STRING" id="8167.A0A484D1L8"/>
<proteinExistence type="predicted"/>
<evidence type="ECO:0000313" key="2">
    <source>
        <dbReference type="Proteomes" id="UP000295070"/>
    </source>
</evidence>
<reference evidence="1 2" key="1">
    <citation type="submission" date="2019-01" db="EMBL/GenBank/DDBJ databases">
        <title>A chromosome-scale genome assembly of the yellow perch, Perca flavescens.</title>
        <authorList>
            <person name="Feron R."/>
            <person name="Morvezen R."/>
            <person name="Bestin A."/>
            <person name="Haffray P."/>
            <person name="Klopp C."/>
            <person name="Zahm M."/>
            <person name="Cabau C."/>
            <person name="Roques C."/>
            <person name="Donnadieu C."/>
            <person name="Bouchez O."/>
            <person name="Christie M."/>
            <person name="Larson W."/>
            <person name="Guiguen Y."/>
        </authorList>
    </citation>
    <scope>NUCLEOTIDE SEQUENCE [LARGE SCALE GENOMIC DNA]</scope>
    <source>
        <strain evidence="1">YP-PL-M2</strain>
        <tissue evidence="1">Blood</tissue>
    </source>
</reference>
<sequence>MDEEADPDNLNVNSVLAQESSELFEVLSSQSPAILIKLCQIMPSDARRNINMDPSSCSAAAVTEHIKVMLEYFRVANHADCCNFLQSMCILCEGIPMRLESRLMSVAGYANSEYEIML</sequence>
<comment type="caution">
    <text evidence="1">The sequence shown here is derived from an EMBL/GenBank/DDBJ whole genome shotgun (WGS) entry which is preliminary data.</text>
</comment>
<accession>A0A484D1L8</accession>
<name>A0A484D1L8_PERFV</name>
<dbReference type="Gene3D" id="1.10.533.20">
    <property type="match status" value="1"/>
</dbReference>
<keyword evidence="2" id="KW-1185">Reference proteome</keyword>
<dbReference type="Proteomes" id="UP000295070">
    <property type="component" value="Chromosome 8"/>
</dbReference>
<dbReference type="AlphaFoldDB" id="A0A484D1L8"/>
<protein>
    <submittedName>
        <fullName evidence="1">Uncharacterized protein</fullName>
    </submittedName>
</protein>
<evidence type="ECO:0000313" key="1">
    <source>
        <dbReference type="EMBL" id="TDH09208.1"/>
    </source>
</evidence>